<evidence type="ECO:0000313" key="3">
    <source>
        <dbReference type="Proteomes" id="UP001175271"/>
    </source>
</evidence>
<feature type="compositionally biased region" description="Basic residues" evidence="1">
    <location>
        <begin position="20"/>
        <end position="30"/>
    </location>
</feature>
<reference evidence="2" key="1">
    <citation type="submission" date="2023-06" db="EMBL/GenBank/DDBJ databases">
        <title>Genomic analysis of the entomopathogenic nematode Steinernema hermaphroditum.</title>
        <authorList>
            <person name="Schwarz E.M."/>
            <person name="Heppert J.K."/>
            <person name="Baniya A."/>
            <person name="Schwartz H.T."/>
            <person name="Tan C.-H."/>
            <person name="Antoshechkin I."/>
            <person name="Sternberg P.W."/>
            <person name="Goodrich-Blair H."/>
            <person name="Dillman A.R."/>
        </authorList>
    </citation>
    <scope>NUCLEOTIDE SEQUENCE</scope>
    <source>
        <strain evidence="2">PS9179</strain>
        <tissue evidence="2">Whole animal</tissue>
    </source>
</reference>
<gene>
    <name evidence="2" type="ORF">QR680_010624</name>
</gene>
<keyword evidence="3" id="KW-1185">Reference proteome</keyword>
<feature type="compositionally biased region" description="Polar residues" evidence="1">
    <location>
        <begin position="1"/>
        <end position="14"/>
    </location>
</feature>
<feature type="region of interest" description="Disordered" evidence="1">
    <location>
        <begin position="1"/>
        <end position="32"/>
    </location>
</feature>
<dbReference type="AlphaFoldDB" id="A0AA39MB08"/>
<comment type="caution">
    <text evidence="2">The sequence shown here is derived from an EMBL/GenBank/DDBJ whole genome shotgun (WGS) entry which is preliminary data.</text>
</comment>
<evidence type="ECO:0000313" key="2">
    <source>
        <dbReference type="EMBL" id="KAK0428131.1"/>
    </source>
</evidence>
<dbReference type="Proteomes" id="UP001175271">
    <property type="component" value="Unassembled WGS sequence"/>
</dbReference>
<protein>
    <submittedName>
        <fullName evidence="2">Uncharacterized protein</fullName>
    </submittedName>
</protein>
<dbReference type="EMBL" id="JAUCMV010000001">
    <property type="protein sequence ID" value="KAK0428131.1"/>
    <property type="molecule type" value="Genomic_DNA"/>
</dbReference>
<organism evidence="2 3">
    <name type="scientific">Steinernema hermaphroditum</name>
    <dbReference type="NCBI Taxonomy" id="289476"/>
    <lineage>
        <taxon>Eukaryota</taxon>
        <taxon>Metazoa</taxon>
        <taxon>Ecdysozoa</taxon>
        <taxon>Nematoda</taxon>
        <taxon>Chromadorea</taxon>
        <taxon>Rhabditida</taxon>
        <taxon>Tylenchina</taxon>
        <taxon>Panagrolaimomorpha</taxon>
        <taxon>Strongyloidoidea</taxon>
        <taxon>Steinernematidae</taxon>
        <taxon>Steinernema</taxon>
    </lineage>
</organism>
<feature type="region of interest" description="Disordered" evidence="1">
    <location>
        <begin position="58"/>
        <end position="78"/>
    </location>
</feature>
<proteinExistence type="predicted"/>
<accession>A0AA39MB08</accession>
<feature type="compositionally biased region" description="Polar residues" evidence="1">
    <location>
        <begin position="60"/>
        <end position="69"/>
    </location>
</feature>
<name>A0AA39MB08_9BILA</name>
<evidence type="ECO:0000256" key="1">
    <source>
        <dbReference type="SAM" id="MobiDB-lite"/>
    </source>
</evidence>
<sequence length="212" mass="24173">MKSFTTSPASPTESADQKANRKSQKPRLRRTNISPVPLVSRYPGWLNTCILFVAKATKASRPQANTSPSEGGAEAIRDNSPIADELFAFLAEVEKKTNDSKFVIRRNPTRPAPVRAPRRTKERLPSPVRITQRQSSRRFEDRHRRFTLTNDRHPPSPSGSRSDHHRRSSRHHENLKTPNSNATPPYFRTAKFRSDHLTLHGEIAFFFLLNSI</sequence>
<feature type="region of interest" description="Disordered" evidence="1">
    <location>
        <begin position="101"/>
        <end position="187"/>
    </location>
</feature>